<name>A0AC61R3V3_9FIRM</name>
<comment type="caution">
    <text evidence="1">The sequence shown here is derived from an EMBL/GenBank/DDBJ whole genome shotgun (WGS) entry which is preliminary data.</text>
</comment>
<evidence type="ECO:0000313" key="2">
    <source>
        <dbReference type="Proteomes" id="UP000307720"/>
    </source>
</evidence>
<evidence type="ECO:0000313" key="1">
    <source>
        <dbReference type="EMBL" id="TGY00736.1"/>
    </source>
</evidence>
<proteinExistence type="predicted"/>
<dbReference type="EMBL" id="SRZB01000001">
    <property type="protein sequence ID" value="TGY00736.1"/>
    <property type="molecule type" value="Genomic_DNA"/>
</dbReference>
<gene>
    <name evidence="1" type="ORF">E5357_00760</name>
</gene>
<keyword evidence="2" id="KW-1185">Reference proteome</keyword>
<reference evidence="1" key="1">
    <citation type="submission" date="2019-04" db="EMBL/GenBank/DDBJ databases">
        <title>Microbes associate with the intestines of laboratory mice.</title>
        <authorList>
            <person name="Navarre W."/>
            <person name="Wong E."/>
            <person name="Huang K."/>
            <person name="Tropini C."/>
            <person name="Ng K."/>
            <person name="Yu B."/>
        </authorList>
    </citation>
    <scope>NUCLEOTIDE SEQUENCE</scope>
    <source>
        <strain evidence="1">NM72_1-8</strain>
    </source>
</reference>
<protein>
    <submittedName>
        <fullName evidence="1">Uncharacterized protein</fullName>
    </submittedName>
</protein>
<organism evidence="1 2">
    <name type="scientific">Hominisplanchenecus murintestinalis</name>
    <dbReference type="NCBI Taxonomy" id="2941517"/>
    <lineage>
        <taxon>Bacteria</taxon>
        <taxon>Bacillati</taxon>
        <taxon>Bacillota</taxon>
        <taxon>Clostridia</taxon>
        <taxon>Lachnospirales</taxon>
        <taxon>Lachnospiraceae</taxon>
        <taxon>Hominisplanchenecus</taxon>
    </lineage>
</organism>
<accession>A0AC61R3V3</accession>
<sequence length="262" mass="30971">MPTTYTHDLFGKAVFQKLPEEIRKIIHRNKTEYLIGLHGPDILFYYRPFHRNEVNQTGHRMHEEIAADFFRHCKREYLASGEEGILSYTLGFICHYMLDSSCHPYIYSYTERTGASHAEIETELDRAFMEKNGKNPFCYRPARGIHPDKKAERTIAAVFEGISEKQIHKTLRGMKFYTGVLVCRMPWKRKFILRFLKLLGVYEETHGRVMRKQHFNKCEESTGELMRMVKCAVPETVTVLEEFYATLDEPETVNYRFSRNYK</sequence>
<dbReference type="Proteomes" id="UP000307720">
    <property type="component" value="Unassembled WGS sequence"/>
</dbReference>